<dbReference type="RefSeq" id="WP_310090310.1">
    <property type="nucleotide sequence ID" value="NZ_JAVDTT010000001.1"/>
</dbReference>
<evidence type="ECO:0000313" key="5">
    <source>
        <dbReference type="Proteomes" id="UP001254759"/>
    </source>
</evidence>
<dbReference type="EMBL" id="JAVDTT010000001">
    <property type="protein sequence ID" value="MDR6840430.1"/>
    <property type="molecule type" value="Genomic_DNA"/>
</dbReference>
<keyword evidence="1" id="KW-0677">Repeat</keyword>
<comment type="caution">
    <text evidence="4">The sequence shown here is derived from an EMBL/GenBank/DDBJ whole genome shotgun (WGS) entry which is preliminary data.</text>
</comment>
<evidence type="ECO:0000313" key="4">
    <source>
        <dbReference type="EMBL" id="MDR6840430.1"/>
    </source>
</evidence>
<feature type="compositionally biased region" description="Basic and acidic residues" evidence="2">
    <location>
        <begin position="280"/>
        <end position="296"/>
    </location>
</feature>
<name>A0ABU1RNU0_9GAMM</name>
<feature type="region of interest" description="Disordered" evidence="2">
    <location>
        <begin position="272"/>
        <end position="296"/>
    </location>
</feature>
<accession>A0ABU1RNU0</accession>
<keyword evidence="5" id="KW-1185">Reference proteome</keyword>
<dbReference type="PANTHER" id="PTHR32305:SF15">
    <property type="entry name" value="PROTEIN RHSA-RELATED"/>
    <property type="match status" value="1"/>
</dbReference>
<dbReference type="Proteomes" id="UP001254759">
    <property type="component" value="Unassembled WGS sequence"/>
</dbReference>
<organism evidence="4 5">
    <name type="scientific">Pseudoxanthomonas sacheonensis</name>
    <dbReference type="NCBI Taxonomy" id="443615"/>
    <lineage>
        <taxon>Bacteria</taxon>
        <taxon>Pseudomonadati</taxon>
        <taxon>Pseudomonadota</taxon>
        <taxon>Gammaproteobacteria</taxon>
        <taxon>Lysobacterales</taxon>
        <taxon>Lysobacteraceae</taxon>
        <taxon>Pseudoxanthomonas</taxon>
    </lineage>
</organism>
<feature type="domain" description="Teneurin-like YD-shell" evidence="3">
    <location>
        <begin position="10"/>
        <end position="109"/>
    </location>
</feature>
<dbReference type="Gene3D" id="2.180.10.10">
    <property type="entry name" value="RHS repeat-associated core"/>
    <property type="match status" value="1"/>
</dbReference>
<dbReference type="NCBIfam" id="TIGR03696">
    <property type="entry name" value="Rhs_assc_core"/>
    <property type="match status" value="1"/>
</dbReference>
<dbReference type="InterPro" id="IPR056823">
    <property type="entry name" value="TEN-like_YD-shell"/>
</dbReference>
<dbReference type="InterPro" id="IPR022385">
    <property type="entry name" value="Rhs_assc_core"/>
</dbReference>
<dbReference type="Pfam" id="PF25023">
    <property type="entry name" value="TEN_YD-shell"/>
    <property type="match status" value="1"/>
</dbReference>
<evidence type="ECO:0000256" key="2">
    <source>
        <dbReference type="SAM" id="MobiDB-lite"/>
    </source>
</evidence>
<proteinExistence type="predicted"/>
<reference evidence="4 5" key="1">
    <citation type="submission" date="2023-07" db="EMBL/GenBank/DDBJ databases">
        <title>Sorghum-associated microbial communities from plants grown in Nebraska, USA.</title>
        <authorList>
            <person name="Schachtman D."/>
        </authorList>
    </citation>
    <scope>NUCLEOTIDE SEQUENCE [LARGE SCALE GENOMIC DNA]</scope>
    <source>
        <strain evidence="4 5">BE107</strain>
    </source>
</reference>
<sequence length="296" mass="32738">MAVGSVSAQAQTVEYLHTDALGTLVAVTNTAGVVIERSEYEPYGKLLNRPLADGPGFTGHVQDAATGLTYMQQRYFDPGIGRFLSVDPVTANSNTGANFNRYWYANNNPYKFVDPDGRCARELGSMICMKARKFEAKDVDLVHTERTAAPNGGSSEAYRKIEPGTVEHQDELQKLPEDSRGKVAGRVNELGKKLESRGDGAQVRTFNEMKVGIEVNPSRAHGASYSAKGIYGTGMIINPQIFLSMNDFRQNNRIAHEFRHLQLDNYLIPKDNYSPYSSPSEKDARDYAKELFGEAP</sequence>
<dbReference type="PANTHER" id="PTHR32305">
    <property type="match status" value="1"/>
</dbReference>
<protein>
    <submittedName>
        <fullName evidence="4">RHS repeat-associated protein</fullName>
    </submittedName>
</protein>
<dbReference type="InterPro" id="IPR050708">
    <property type="entry name" value="T6SS_VgrG/RHS"/>
</dbReference>
<evidence type="ECO:0000256" key="1">
    <source>
        <dbReference type="ARBA" id="ARBA00022737"/>
    </source>
</evidence>
<gene>
    <name evidence="4" type="ORF">J2W94_000694</name>
</gene>
<evidence type="ECO:0000259" key="3">
    <source>
        <dbReference type="Pfam" id="PF25023"/>
    </source>
</evidence>